<dbReference type="EMBL" id="DSDO01000106">
    <property type="protein sequence ID" value="HDR46367.1"/>
    <property type="molecule type" value="Genomic_DNA"/>
</dbReference>
<dbReference type="AlphaFoldDB" id="A0A831LK61"/>
<protein>
    <submittedName>
        <fullName evidence="3">Membrane integrity-associated transporter subunit PqiC</fullName>
    </submittedName>
</protein>
<feature type="domain" description="ABC-type transport auxiliary lipoprotein component" evidence="2">
    <location>
        <begin position="38"/>
        <end position="195"/>
    </location>
</feature>
<organism evidence="3">
    <name type="scientific">Geoalkalibacter subterraneus</name>
    <dbReference type="NCBI Taxonomy" id="483547"/>
    <lineage>
        <taxon>Bacteria</taxon>
        <taxon>Pseudomonadati</taxon>
        <taxon>Thermodesulfobacteriota</taxon>
        <taxon>Desulfuromonadia</taxon>
        <taxon>Desulfuromonadales</taxon>
        <taxon>Geoalkalibacteraceae</taxon>
        <taxon>Geoalkalibacter</taxon>
    </lineage>
</organism>
<sequence>MRMKIHSLLAALLLLFVVLQLAACARTPSARFYTLSSLDDSMHRVAAADRSRQVIAIGPVALAKYLEHPAITTRSGATTLERSELDRWGGPLSDEITRVLVENMAALVSAEGALVLPWLESSDADYRLQLHITRFDGPLEGPVTFNGAWMIFAGKRNDLAASGEVSIAEPVEAPDYAAFSEAMSRALAELSRRVAAEIDAVHDAADAPVAAQDRP</sequence>
<dbReference type="Pfam" id="PF03886">
    <property type="entry name" value="ABC_trans_aux"/>
    <property type="match status" value="1"/>
</dbReference>
<feature type="chain" id="PRO_5032451496" evidence="1">
    <location>
        <begin position="23"/>
        <end position="215"/>
    </location>
</feature>
<evidence type="ECO:0000313" key="3">
    <source>
        <dbReference type="EMBL" id="HDR46367.1"/>
    </source>
</evidence>
<name>A0A831LK61_9BACT</name>
<dbReference type="Gene3D" id="3.40.50.10610">
    <property type="entry name" value="ABC-type transport auxiliary lipoprotein component"/>
    <property type="match status" value="1"/>
</dbReference>
<dbReference type="Proteomes" id="UP000886162">
    <property type="component" value="Unassembled WGS sequence"/>
</dbReference>
<evidence type="ECO:0000259" key="2">
    <source>
        <dbReference type="Pfam" id="PF03886"/>
    </source>
</evidence>
<gene>
    <name evidence="3" type="ORF">ENN94_01555</name>
</gene>
<dbReference type="InterPro" id="IPR005586">
    <property type="entry name" value="ABC_trans_aux"/>
</dbReference>
<proteinExistence type="predicted"/>
<feature type="signal peptide" evidence="1">
    <location>
        <begin position="1"/>
        <end position="22"/>
    </location>
</feature>
<reference evidence="3" key="1">
    <citation type="journal article" date="2020" name="mSystems">
        <title>Genome- and Community-Level Interaction Insights into Carbon Utilization and Element Cycling Functions of Hydrothermarchaeota in Hydrothermal Sediment.</title>
        <authorList>
            <person name="Zhou Z."/>
            <person name="Liu Y."/>
            <person name="Xu W."/>
            <person name="Pan J."/>
            <person name="Luo Z.H."/>
            <person name="Li M."/>
        </authorList>
    </citation>
    <scope>NUCLEOTIDE SEQUENCE [LARGE SCALE GENOMIC DNA]</scope>
    <source>
        <strain evidence="3">SpSt-1220</strain>
    </source>
</reference>
<comment type="caution">
    <text evidence="3">The sequence shown here is derived from an EMBL/GenBank/DDBJ whole genome shotgun (WGS) entry which is preliminary data.</text>
</comment>
<keyword evidence="1" id="KW-0732">Signal</keyword>
<evidence type="ECO:0000256" key="1">
    <source>
        <dbReference type="SAM" id="SignalP"/>
    </source>
</evidence>
<accession>A0A831LK61</accession>
<dbReference type="SUPFAM" id="SSF159594">
    <property type="entry name" value="XCC0632-like"/>
    <property type="match status" value="1"/>
</dbReference>